<keyword evidence="3" id="KW-1185">Reference proteome</keyword>
<gene>
    <name evidence="2" type="ORF">K469DRAFT_346233</name>
</gene>
<name>A0A6A6EPI4_9PEZI</name>
<reference evidence="2" key="1">
    <citation type="journal article" date="2020" name="Stud. Mycol.">
        <title>101 Dothideomycetes genomes: a test case for predicting lifestyles and emergence of pathogens.</title>
        <authorList>
            <person name="Haridas S."/>
            <person name="Albert R."/>
            <person name="Binder M."/>
            <person name="Bloem J."/>
            <person name="Labutti K."/>
            <person name="Salamov A."/>
            <person name="Andreopoulos B."/>
            <person name="Baker S."/>
            <person name="Barry K."/>
            <person name="Bills G."/>
            <person name="Bluhm B."/>
            <person name="Cannon C."/>
            <person name="Castanera R."/>
            <person name="Culley D."/>
            <person name="Daum C."/>
            <person name="Ezra D."/>
            <person name="Gonzalez J."/>
            <person name="Henrissat B."/>
            <person name="Kuo A."/>
            <person name="Liang C."/>
            <person name="Lipzen A."/>
            <person name="Lutzoni F."/>
            <person name="Magnuson J."/>
            <person name="Mondo S."/>
            <person name="Nolan M."/>
            <person name="Ohm R."/>
            <person name="Pangilinan J."/>
            <person name="Park H.-J."/>
            <person name="Ramirez L."/>
            <person name="Alfaro M."/>
            <person name="Sun H."/>
            <person name="Tritt A."/>
            <person name="Yoshinaga Y."/>
            <person name="Zwiers L.-H."/>
            <person name="Turgeon B."/>
            <person name="Goodwin S."/>
            <person name="Spatafora J."/>
            <person name="Crous P."/>
            <person name="Grigoriev I."/>
        </authorList>
    </citation>
    <scope>NUCLEOTIDE SEQUENCE</scope>
    <source>
        <strain evidence="2">CBS 207.26</strain>
    </source>
</reference>
<protein>
    <submittedName>
        <fullName evidence="2">Uncharacterized protein</fullName>
    </submittedName>
</protein>
<evidence type="ECO:0000313" key="3">
    <source>
        <dbReference type="Proteomes" id="UP000800200"/>
    </source>
</evidence>
<proteinExistence type="predicted"/>
<keyword evidence="1" id="KW-0812">Transmembrane</keyword>
<dbReference type="AlphaFoldDB" id="A0A6A6EPI4"/>
<organism evidence="2 3">
    <name type="scientific">Zopfia rhizophila CBS 207.26</name>
    <dbReference type="NCBI Taxonomy" id="1314779"/>
    <lineage>
        <taxon>Eukaryota</taxon>
        <taxon>Fungi</taxon>
        <taxon>Dikarya</taxon>
        <taxon>Ascomycota</taxon>
        <taxon>Pezizomycotina</taxon>
        <taxon>Dothideomycetes</taxon>
        <taxon>Dothideomycetes incertae sedis</taxon>
        <taxon>Zopfiaceae</taxon>
        <taxon>Zopfia</taxon>
    </lineage>
</organism>
<sequence>MSFLVLLSEYFCLQRPLVSTALTVLHKLSPAASSKQLNVAGHRFQERRAELVISEVVLSMVEGAQRSTKCGSMHSIIYGISALWPIIRSGTLFLFLLHG</sequence>
<evidence type="ECO:0000256" key="1">
    <source>
        <dbReference type="SAM" id="Phobius"/>
    </source>
</evidence>
<evidence type="ECO:0000313" key="2">
    <source>
        <dbReference type="EMBL" id="KAF2192010.1"/>
    </source>
</evidence>
<keyword evidence="1" id="KW-0472">Membrane</keyword>
<accession>A0A6A6EPI4</accession>
<dbReference type="EMBL" id="ML994616">
    <property type="protein sequence ID" value="KAF2192010.1"/>
    <property type="molecule type" value="Genomic_DNA"/>
</dbReference>
<feature type="transmembrane region" description="Helical" evidence="1">
    <location>
        <begin position="76"/>
        <end position="97"/>
    </location>
</feature>
<dbReference type="Proteomes" id="UP000800200">
    <property type="component" value="Unassembled WGS sequence"/>
</dbReference>
<keyword evidence="1" id="KW-1133">Transmembrane helix</keyword>